<dbReference type="EMBL" id="FNKO01000002">
    <property type="protein sequence ID" value="SDQ92266.1"/>
    <property type="molecule type" value="Genomic_DNA"/>
</dbReference>
<gene>
    <name evidence="2" type="ORF">SAMN04489718_2690</name>
</gene>
<feature type="chain" id="PRO_5039692343" description="DUF2771 domain-containing protein" evidence="1">
    <location>
        <begin position="23"/>
        <end position="164"/>
    </location>
</feature>
<dbReference type="InterPro" id="IPR024495">
    <property type="entry name" value="DUF2771"/>
</dbReference>
<accession>A0A1H1EVV5</accession>
<feature type="signal peptide" evidence="1">
    <location>
        <begin position="1"/>
        <end position="22"/>
    </location>
</feature>
<dbReference type="STRING" id="995062.SAMN04489718_2690"/>
<dbReference type="OrthoDB" id="3683061at2"/>
<name>A0A1H1EVV5_9ACTN</name>
<evidence type="ECO:0000313" key="2">
    <source>
        <dbReference type="EMBL" id="SDQ92266.1"/>
    </source>
</evidence>
<evidence type="ECO:0008006" key="4">
    <source>
        <dbReference type="Google" id="ProtNLM"/>
    </source>
</evidence>
<sequence>MRRGLTALLALTGILLTGCGAAKQDRPQVTFYAHGESVRVAPVRYCEPLAQECAEPRPDEVRHLTVPADSTMQISVSEEIQTAPWQVVFSYRTASGEQRQGRSEVFSPKERFAYTLDLSEPGARLEQVEVQRYTAVLVDDLESRQFVIGGTWVLKGDRPDPDKS</sequence>
<proteinExistence type="predicted"/>
<evidence type="ECO:0000256" key="1">
    <source>
        <dbReference type="SAM" id="SignalP"/>
    </source>
</evidence>
<dbReference type="RefSeq" id="WP_092524374.1">
    <property type="nucleotide sequence ID" value="NZ_FNKO01000002.1"/>
</dbReference>
<dbReference type="Pfam" id="PF10969">
    <property type="entry name" value="DUF2771"/>
    <property type="match status" value="1"/>
</dbReference>
<protein>
    <recommendedName>
        <fullName evidence="4">DUF2771 domain-containing protein</fullName>
    </recommendedName>
</protein>
<dbReference type="AlphaFoldDB" id="A0A1H1EVV5"/>
<evidence type="ECO:0000313" key="3">
    <source>
        <dbReference type="Proteomes" id="UP000199301"/>
    </source>
</evidence>
<organism evidence="2 3">
    <name type="scientific">Actinopolyspora saharensis</name>
    <dbReference type="NCBI Taxonomy" id="995062"/>
    <lineage>
        <taxon>Bacteria</taxon>
        <taxon>Bacillati</taxon>
        <taxon>Actinomycetota</taxon>
        <taxon>Actinomycetes</taxon>
        <taxon>Actinopolysporales</taxon>
        <taxon>Actinopolysporaceae</taxon>
        <taxon>Actinopolyspora</taxon>
    </lineage>
</organism>
<dbReference type="Proteomes" id="UP000199301">
    <property type="component" value="Unassembled WGS sequence"/>
</dbReference>
<keyword evidence="3" id="KW-1185">Reference proteome</keyword>
<keyword evidence="1" id="KW-0732">Signal</keyword>
<reference evidence="3" key="1">
    <citation type="submission" date="2016-10" db="EMBL/GenBank/DDBJ databases">
        <authorList>
            <person name="Varghese N."/>
            <person name="Submissions S."/>
        </authorList>
    </citation>
    <scope>NUCLEOTIDE SEQUENCE [LARGE SCALE GENOMIC DNA]</scope>
    <source>
        <strain evidence="3">DSM 45459</strain>
    </source>
</reference>
<dbReference type="PROSITE" id="PS51257">
    <property type="entry name" value="PROKAR_LIPOPROTEIN"/>
    <property type="match status" value="1"/>
</dbReference>